<accession>A0A0K2ZSB6</accession>
<gene>
    <name evidence="1" type="ORF">XTPLMG730_1411</name>
</gene>
<evidence type="ECO:0000313" key="2">
    <source>
        <dbReference type="Proteomes" id="UP000045978"/>
    </source>
</evidence>
<evidence type="ECO:0008006" key="3">
    <source>
        <dbReference type="Google" id="ProtNLM"/>
    </source>
</evidence>
<evidence type="ECO:0000313" key="1">
    <source>
        <dbReference type="EMBL" id="CTP86285.1"/>
    </source>
</evidence>
<sequence>MVEQTRIMKSLMRQGWEMTWEDVAFLSPYMTSHVKRFGDHLINVEPIPEPYEIELALAV</sequence>
<dbReference type="Proteomes" id="UP000045978">
    <property type="component" value="Unassembled WGS sequence"/>
</dbReference>
<dbReference type="AlphaFoldDB" id="A0A0K2ZSB6"/>
<proteinExistence type="predicted"/>
<name>A0A0K2ZSB6_9XANT</name>
<dbReference type="EMBL" id="CXOJ01000023">
    <property type="protein sequence ID" value="CTP86285.1"/>
    <property type="molecule type" value="Genomic_DNA"/>
</dbReference>
<reference evidence="1 2" key="1">
    <citation type="submission" date="2015-07" db="EMBL/GenBank/DDBJ databases">
        <authorList>
            <person name="Noorani M."/>
        </authorList>
    </citation>
    <scope>NUCLEOTIDE SEQUENCE [LARGE SCALE GENOMIC DNA]</scope>
    <source>
        <strain evidence="1">LMG730</strain>
    </source>
</reference>
<organism evidence="1 2">
    <name type="scientific">Xanthomonas graminis pv. phlei</name>
    <dbReference type="NCBI Taxonomy" id="487906"/>
    <lineage>
        <taxon>Bacteria</taxon>
        <taxon>Pseudomonadati</taxon>
        <taxon>Pseudomonadota</taxon>
        <taxon>Gammaproteobacteria</taxon>
        <taxon>Lysobacterales</taxon>
        <taxon>Lysobacteraceae</taxon>
        <taxon>Xanthomonas</taxon>
        <taxon>Xanthomonas translucens group</taxon>
        <taxon>Xanthomonas graminis</taxon>
    </lineage>
</organism>
<protein>
    <recommendedName>
        <fullName evidence="3">Tn3 transposase DDE domain-containing protein</fullName>
    </recommendedName>
</protein>